<proteinExistence type="predicted"/>
<dbReference type="EMBL" id="JBGFUD010018249">
    <property type="protein sequence ID" value="MFH4984520.1"/>
    <property type="molecule type" value="Genomic_DNA"/>
</dbReference>
<dbReference type="Proteomes" id="UP001608902">
    <property type="component" value="Unassembled WGS sequence"/>
</dbReference>
<dbReference type="Gene3D" id="3.20.20.140">
    <property type="entry name" value="Metal-dependent hydrolases"/>
    <property type="match status" value="1"/>
</dbReference>
<dbReference type="GO" id="GO:0016787">
    <property type="term" value="F:hydrolase activity"/>
    <property type="evidence" value="ECO:0007669"/>
    <property type="project" value="UniProtKB-KW"/>
</dbReference>
<comment type="caution">
    <text evidence="2">The sequence shown here is derived from an EMBL/GenBank/DDBJ whole genome shotgun (WGS) entry which is preliminary data.</text>
</comment>
<dbReference type="InterPro" id="IPR011059">
    <property type="entry name" value="Metal-dep_hydrolase_composite"/>
</dbReference>
<keyword evidence="3" id="KW-1185">Reference proteome</keyword>
<dbReference type="SUPFAM" id="SSF51338">
    <property type="entry name" value="Composite domain of metallo-dependent hydrolases"/>
    <property type="match status" value="1"/>
</dbReference>
<evidence type="ECO:0000256" key="1">
    <source>
        <dbReference type="ARBA" id="ARBA00022801"/>
    </source>
</evidence>
<accession>A0ABD6EYJ2</accession>
<dbReference type="PANTHER" id="PTHR11113:SF14">
    <property type="entry name" value="N-ACETYLGLUCOSAMINE-6-PHOSPHATE DEACETYLASE"/>
    <property type="match status" value="1"/>
</dbReference>
<reference evidence="2 3" key="1">
    <citation type="submission" date="2024-08" db="EMBL/GenBank/DDBJ databases">
        <title>Gnathostoma spinigerum genome.</title>
        <authorList>
            <person name="Gonzalez-Bertolin B."/>
            <person name="Monzon S."/>
            <person name="Zaballos A."/>
            <person name="Jimenez P."/>
            <person name="Dekumyoy P."/>
            <person name="Varona S."/>
            <person name="Cuesta I."/>
            <person name="Sumanam S."/>
            <person name="Adisakwattana P."/>
            <person name="Gasser R.B."/>
            <person name="Hernandez-Gonzalez A."/>
            <person name="Young N.D."/>
            <person name="Perteguer M.J."/>
        </authorList>
    </citation>
    <scope>NUCLEOTIDE SEQUENCE [LARGE SCALE GENOMIC DNA]</scope>
    <source>
        <strain evidence="2">AL3</strain>
        <tissue evidence="2">Liver</tissue>
    </source>
</reference>
<dbReference type="SUPFAM" id="SSF51556">
    <property type="entry name" value="Metallo-dependent hydrolases"/>
    <property type="match status" value="1"/>
</dbReference>
<dbReference type="InterPro" id="IPR032466">
    <property type="entry name" value="Metal_Hydrolase"/>
</dbReference>
<dbReference type="AlphaFoldDB" id="A0ABD6EYJ2"/>
<evidence type="ECO:0008006" key="4">
    <source>
        <dbReference type="Google" id="ProtNLM"/>
    </source>
</evidence>
<evidence type="ECO:0000313" key="3">
    <source>
        <dbReference type="Proteomes" id="UP001608902"/>
    </source>
</evidence>
<dbReference type="PANTHER" id="PTHR11113">
    <property type="entry name" value="N-ACETYLGLUCOSAMINE-6-PHOSPHATE DEACETYLASE"/>
    <property type="match status" value="1"/>
</dbReference>
<sequence>MKRPMRVPYHSNVLRGDLTGKLLQFTNCRSLRNTKFTDDDVWVENGRIRDAAEIFFDEKRMADIQIDCMGHIISPGLIDVQINGAFGYDFSSLRQNEFIEKVQYVSQRLLESGVTSFCPTIISSHPNVYRHVSSLP</sequence>
<protein>
    <recommendedName>
        <fullName evidence="4">N-acetylglucosamine-6-phosphate deacetylase</fullName>
    </recommendedName>
</protein>
<evidence type="ECO:0000313" key="2">
    <source>
        <dbReference type="EMBL" id="MFH4984520.1"/>
    </source>
</evidence>
<name>A0ABD6EYJ2_9BILA</name>
<keyword evidence="1" id="KW-0378">Hydrolase</keyword>
<gene>
    <name evidence="2" type="ORF">AB6A40_011229</name>
</gene>
<organism evidence="2 3">
    <name type="scientific">Gnathostoma spinigerum</name>
    <dbReference type="NCBI Taxonomy" id="75299"/>
    <lineage>
        <taxon>Eukaryota</taxon>
        <taxon>Metazoa</taxon>
        <taxon>Ecdysozoa</taxon>
        <taxon>Nematoda</taxon>
        <taxon>Chromadorea</taxon>
        <taxon>Rhabditida</taxon>
        <taxon>Spirurina</taxon>
        <taxon>Gnathostomatomorpha</taxon>
        <taxon>Gnathostomatoidea</taxon>
        <taxon>Gnathostomatidae</taxon>
        <taxon>Gnathostoma</taxon>
    </lineage>
</organism>